<proteinExistence type="predicted"/>
<keyword evidence="2" id="KW-1185">Reference proteome</keyword>
<comment type="caution">
    <text evidence="1">The sequence shown here is derived from an EMBL/GenBank/DDBJ whole genome shotgun (WGS) entry which is preliminary data.</text>
</comment>
<name>A0ACC3TJI2_9ASCO</name>
<protein>
    <submittedName>
        <fullName evidence="1">Uncharacterized protein</fullName>
    </submittedName>
</protein>
<reference evidence="2" key="1">
    <citation type="journal article" date="2024" name="Front. Bioeng. Biotechnol.">
        <title>Genome-scale model development and genomic sequencing of the oleaginous clade Lipomyces.</title>
        <authorList>
            <person name="Czajka J.J."/>
            <person name="Han Y."/>
            <person name="Kim J."/>
            <person name="Mondo S.J."/>
            <person name="Hofstad B.A."/>
            <person name="Robles A."/>
            <person name="Haridas S."/>
            <person name="Riley R."/>
            <person name="LaButti K."/>
            <person name="Pangilinan J."/>
            <person name="Andreopoulos W."/>
            <person name="Lipzen A."/>
            <person name="Yan J."/>
            <person name="Wang M."/>
            <person name="Ng V."/>
            <person name="Grigoriev I.V."/>
            <person name="Spatafora J.W."/>
            <person name="Magnuson J.K."/>
            <person name="Baker S.E."/>
            <person name="Pomraning K.R."/>
        </authorList>
    </citation>
    <scope>NUCLEOTIDE SEQUENCE [LARGE SCALE GENOMIC DNA]</scope>
    <source>
        <strain evidence="2">CBS 10300</strain>
    </source>
</reference>
<dbReference type="Proteomes" id="UP001489719">
    <property type="component" value="Unassembled WGS sequence"/>
</dbReference>
<dbReference type="EMBL" id="MU970101">
    <property type="protein sequence ID" value="KAK9321317.1"/>
    <property type="molecule type" value="Genomic_DNA"/>
</dbReference>
<organism evidence="1 2">
    <name type="scientific">Lipomyces orientalis</name>
    <dbReference type="NCBI Taxonomy" id="1233043"/>
    <lineage>
        <taxon>Eukaryota</taxon>
        <taxon>Fungi</taxon>
        <taxon>Dikarya</taxon>
        <taxon>Ascomycota</taxon>
        <taxon>Saccharomycotina</taxon>
        <taxon>Lipomycetes</taxon>
        <taxon>Lipomycetales</taxon>
        <taxon>Lipomycetaceae</taxon>
        <taxon>Lipomyces</taxon>
    </lineage>
</organism>
<sequence>MNGQSRTEAIKQKLRLVGKSQEHADDDIFSSLYLEWSTMASSCPLMAAALGPVSNLFSITALAEPWVIELMDGQFDRFRPDNVRTIVLNAISLAFGVLANVSLLANFTGRVKYSLSQAISITSFYIASILLLALVGDGYRVYSSLGRANADLQFSQGYWSAVITAVLYFLCGFVLTWNLVGHLRGHYPASFILTSSQRSLMLQILCIIIWLAGGGGLFAGIQDWSYGDAVYFCIVTLLTIGFGDFQPTNDLSRALVLPYALIGVIILGLVVVNVRSLVLVSSREKKSLNRVERVRLRNLQHMQLERTDEESFNLMQKIHKSAKKRDMLANLGLSTIMFLIFWFLSALVFSKIEGWSYFIGFYFCSTSILTIGYGQFVPTLPGSKAFFVLWSLVGVPLLTMLIVSMRDTVIATIVHVAQKLGDVMLKNTSSNLTTEPSQKVSTDLESQKPEEPLSDARNNEMQNFNAYDNYGSGHGNDIFAREMLLVDAIQGIVMDIGVNPGKKYSYKEWNTLAKIVETRFDWLGANSPIRFPVDEPALFLRLYWNSLKDHLRNKRVQMGMSQQPNVDMFESSAETSKINKTVDTILWATGQESC</sequence>
<evidence type="ECO:0000313" key="2">
    <source>
        <dbReference type="Proteomes" id="UP001489719"/>
    </source>
</evidence>
<gene>
    <name evidence="1" type="ORF">V1517DRAFT_175470</name>
</gene>
<evidence type="ECO:0000313" key="1">
    <source>
        <dbReference type="EMBL" id="KAK9321317.1"/>
    </source>
</evidence>
<accession>A0ACC3TJI2</accession>